<sequence>MSSTGSRHITCCSFVEEKEEVRGGAFGWGRAWCDPAPNFERAKQAWSKNEWCRREGLLREREAVGASVGGYGVAYHDAGAGAVAVHVALAVSGDVAEAAMARAGALERAALQGRAGSAARRRRTTRGGSSASVARVVRTGAGRAAATTSAPASPSSSSAHTTRPPSPFEEEEERLEFHKELSSVVASKVGGKEEVGKLEEKHLTFIKETYNRTLWIIVVVRGAFSSPLEASAQAVFVWEARGCHAELLRQVQAEPLGVGGGVGEVDQHVADLHAERDVEVESLPQHAPNSGALLGPAPELQPLAPKTLWLQKSEPEELNPLLRALLRNHPPKTQTTPAAMEVGERYLELGFLQGDRTGPIKPWVRPQRRCECCVGHTLGERLGWCRQRSQFFRLRMLQFERISCPSPSALGVMLVEL</sequence>
<feature type="compositionally biased region" description="Low complexity" evidence="1">
    <location>
        <begin position="126"/>
        <end position="163"/>
    </location>
</feature>
<proteinExistence type="predicted"/>
<organism evidence="2 3">
    <name type="scientific">Athelia psychrophila</name>
    <dbReference type="NCBI Taxonomy" id="1759441"/>
    <lineage>
        <taxon>Eukaryota</taxon>
        <taxon>Fungi</taxon>
        <taxon>Dikarya</taxon>
        <taxon>Basidiomycota</taxon>
        <taxon>Agaricomycotina</taxon>
        <taxon>Agaricomycetes</taxon>
        <taxon>Agaricomycetidae</taxon>
        <taxon>Atheliales</taxon>
        <taxon>Atheliaceae</taxon>
        <taxon>Athelia</taxon>
    </lineage>
</organism>
<reference evidence="2 3" key="1">
    <citation type="journal article" date="2016" name="Mol. Biol. Evol.">
        <title>Comparative Genomics of Early-Diverging Mushroom-Forming Fungi Provides Insights into the Origins of Lignocellulose Decay Capabilities.</title>
        <authorList>
            <person name="Nagy L.G."/>
            <person name="Riley R."/>
            <person name="Tritt A."/>
            <person name="Adam C."/>
            <person name="Daum C."/>
            <person name="Floudas D."/>
            <person name="Sun H."/>
            <person name="Yadav J.S."/>
            <person name="Pangilinan J."/>
            <person name="Larsson K.H."/>
            <person name="Matsuura K."/>
            <person name="Barry K."/>
            <person name="Labutti K."/>
            <person name="Kuo R."/>
            <person name="Ohm R.A."/>
            <person name="Bhattacharya S.S."/>
            <person name="Shirouzu T."/>
            <person name="Yoshinaga Y."/>
            <person name="Martin F.M."/>
            <person name="Grigoriev I.V."/>
            <person name="Hibbett D.S."/>
        </authorList>
    </citation>
    <scope>NUCLEOTIDE SEQUENCE [LARGE SCALE GENOMIC DNA]</scope>
    <source>
        <strain evidence="2 3">CBS 109695</strain>
    </source>
</reference>
<evidence type="ECO:0000256" key="1">
    <source>
        <dbReference type="SAM" id="MobiDB-lite"/>
    </source>
</evidence>
<feature type="region of interest" description="Disordered" evidence="1">
    <location>
        <begin position="111"/>
        <end position="174"/>
    </location>
</feature>
<gene>
    <name evidence="2" type="ORF">FIBSPDRAFT_1003378</name>
</gene>
<dbReference type="Proteomes" id="UP000076532">
    <property type="component" value="Unassembled WGS sequence"/>
</dbReference>
<accession>A0A166Q8G9</accession>
<keyword evidence="3" id="KW-1185">Reference proteome</keyword>
<evidence type="ECO:0000313" key="2">
    <source>
        <dbReference type="EMBL" id="KZP26875.1"/>
    </source>
</evidence>
<name>A0A166Q8G9_9AGAM</name>
<protein>
    <submittedName>
        <fullName evidence="2">Uncharacterized protein</fullName>
    </submittedName>
</protein>
<dbReference type="AlphaFoldDB" id="A0A166Q8G9"/>
<evidence type="ECO:0000313" key="3">
    <source>
        <dbReference type="Proteomes" id="UP000076532"/>
    </source>
</evidence>
<dbReference type="EMBL" id="KV417512">
    <property type="protein sequence ID" value="KZP26875.1"/>
    <property type="molecule type" value="Genomic_DNA"/>
</dbReference>